<evidence type="ECO:0000256" key="9">
    <source>
        <dbReference type="SAM" id="MobiDB-lite"/>
    </source>
</evidence>
<feature type="binding site" evidence="8">
    <location>
        <position position="686"/>
    </location>
    <ligand>
        <name>Ca(2+)</name>
        <dbReference type="ChEBI" id="CHEBI:29108"/>
    </ligand>
</feature>
<protein>
    <recommendedName>
        <fullName evidence="11">Peptidase S53 domain-containing protein</fullName>
    </recommendedName>
</protein>
<keyword evidence="4 8" id="KW-0378">Hydrolase</keyword>
<dbReference type="Gene3D" id="3.40.50.200">
    <property type="entry name" value="Peptidase S8/S53 domain"/>
    <property type="match status" value="1"/>
</dbReference>
<dbReference type="SUPFAM" id="SSF54897">
    <property type="entry name" value="Protease propeptides/inhibitors"/>
    <property type="match status" value="1"/>
</dbReference>
<dbReference type="GO" id="GO:0005576">
    <property type="term" value="C:extracellular region"/>
    <property type="evidence" value="ECO:0007669"/>
    <property type="project" value="UniProtKB-SubCell"/>
</dbReference>
<keyword evidence="3 8" id="KW-0479">Metal-binding</keyword>
<dbReference type="CDD" id="cd11377">
    <property type="entry name" value="Pro-peptidase_S53"/>
    <property type="match status" value="1"/>
</dbReference>
<keyword evidence="2 8" id="KW-0645">Protease</keyword>
<feature type="active site" description="Charge relay system" evidence="8">
    <location>
        <position position="338"/>
    </location>
</feature>
<dbReference type="GO" id="GO:0006508">
    <property type="term" value="P:proteolysis"/>
    <property type="evidence" value="ECO:0007669"/>
    <property type="project" value="UniProtKB-KW"/>
</dbReference>
<dbReference type="AlphaFoldDB" id="A0AAN8N0Y7"/>
<evidence type="ECO:0000313" key="12">
    <source>
        <dbReference type="EMBL" id="KAK6356868.1"/>
    </source>
</evidence>
<dbReference type="PANTHER" id="PTHR14218">
    <property type="entry name" value="PROTEASE S8 TRIPEPTIDYL PEPTIDASE I CLN2"/>
    <property type="match status" value="1"/>
</dbReference>
<comment type="cofactor">
    <cofactor evidence="8">
        <name>Ca(2+)</name>
        <dbReference type="ChEBI" id="CHEBI:29108"/>
    </cofactor>
    <text evidence="8">Binds 1 Ca(2+) ion per subunit.</text>
</comment>
<feature type="binding site" evidence="8">
    <location>
        <position position="665"/>
    </location>
    <ligand>
        <name>Ca(2+)</name>
        <dbReference type="ChEBI" id="CHEBI:29108"/>
    </ligand>
</feature>
<evidence type="ECO:0000259" key="11">
    <source>
        <dbReference type="PROSITE" id="PS51695"/>
    </source>
</evidence>
<feature type="binding site" evidence="8">
    <location>
        <position position="666"/>
    </location>
    <ligand>
        <name>Ca(2+)</name>
        <dbReference type="ChEBI" id="CHEBI:29108"/>
    </ligand>
</feature>
<dbReference type="InterPro" id="IPR050819">
    <property type="entry name" value="Tripeptidyl-peptidase_I"/>
</dbReference>
<dbReference type="Pfam" id="PF09286">
    <property type="entry name" value="Pro-kuma_activ"/>
    <property type="match status" value="1"/>
</dbReference>
<evidence type="ECO:0000256" key="2">
    <source>
        <dbReference type="ARBA" id="ARBA00022670"/>
    </source>
</evidence>
<reference evidence="12 13" key="1">
    <citation type="submission" date="2019-10" db="EMBL/GenBank/DDBJ databases">
        <authorList>
            <person name="Palmer J.M."/>
        </authorList>
    </citation>
    <scope>NUCLEOTIDE SEQUENCE [LARGE SCALE GENOMIC DNA]</scope>
    <source>
        <strain evidence="12 13">TWF718</strain>
    </source>
</reference>
<feature type="domain" description="Peptidase S53" evidence="11">
    <location>
        <begin position="257"/>
        <end position="706"/>
    </location>
</feature>
<evidence type="ECO:0000313" key="13">
    <source>
        <dbReference type="Proteomes" id="UP001313282"/>
    </source>
</evidence>
<evidence type="ECO:0000256" key="5">
    <source>
        <dbReference type="ARBA" id="ARBA00022825"/>
    </source>
</evidence>
<dbReference type="GO" id="GO:0046872">
    <property type="term" value="F:metal ion binding"/>
    <property type="evidence" value="ECO:0007669"/>
    <property type="project" value="UniProtKB-UniRule"/>
</dbReference>
<evidence type="ECO:0000256" key="8">
    <source>
        <dbReference type="PROSITE-ProRule" id="PRU01032"/>
    </source>
</evidence>
<dbReference type="SUPFAM" id="SSF52743">
    <property type="entry name" value="Subtilisin-like"/>
    <property type="match status" value="1"/>
</dbReference>
<accession>A0AAN8N0Y7</accession>
<dbReference type="InterPro" id="IPR030400">
    <property type="entry name" value="Sedolisin_dom"/>
</dbReference>
<evidence type="ECO:0000256" key="4">
    <source>
        <dbReference type="ARBA" id="ARBA00022801"/>
    </source>
</evidence>
<keyword evidence="5 8" id="KW-0720">Serine protease</keyword>
<dbReference type="PANTHER" id="PTHR14218:SF19">
    <property type="entry name" value="SERINE PROTEASE AORO, PUTATIVE (AFU_ORTHOLOGUE AFUA_6G10250)-RELATED"/>
    <property type="match status" value="1"/>
</dbReference>
<dbReference type="InterPro" id="IPR015366">
    <property type="entry name" value="S53_propep"/>
</dbReference>
<feature type="region of interest" description="Disordered" evidence="9">
    <location>
        <begin position="198"/>
        <end position="223"/>
    </location>
</feature>
<feature type="binding site" evidence="8">
    <location>
        <position position="684"/>
    </location>
    <ligand>
        <name>Ca(2+)</name>
        <dbReference type="ChEBI" id="CHEBI:29108"/>
    </ligand>
</feature>
<evidence type="ECO:0000256" key="7">
    <source>
        <dbReference type="ARBA" id="ARBA00023145"/>
    </source>
</evidence>
<keyword evidence="10" id="KW-0732">Signal</keyword>
<proteinExistence type="predicted"/>
<evidence type="ECO:0000256" key="10">
    <source>
        <dbReference type="SAM" id="SignalP"/>
    </source>
</evidence>
<evidence type="ECO:0000256" key="3">
    <source>
        <dbReference type="ARBA" id="ARBA00022723"/>
    </source>
</evidence>
<dbReference type="EMBL" id="JAVHNR010000001">
    <property type="protein sequence ID" value="KAK6356868.1"/>
    <property type="molecule type" value="Genomic_DNA"/>
</dbReference>
<feature type="active site" description="Charge relay system" evidence="8">
    <location>
        <position position="624"/>
    </location>
</feature>
<keyword evidence="13" id="KW-1185">Reference proteome</keyword>
<feature type="chain" id="PRO_5043027250" description="Peptidase S53 domain-containing protein" evidence="10">
    <location>
        <begin position="19"/>
        <end position="707"/>
    </location>
</feature>
<dbReference type="PROSITE" id="PS51695">
    <property type="entry name" value="SEDOLISIN"/>
    <property type="match status" value="1"/>
</dbReference>
<dbReference type="CDD" id="cd04056">
    <property type="entry name" value="Peptidases_S53"/>
    <property type="match status" value="1"/>
</dbReference>
<evidence type="ECO:0000256" key="6">
    <source>
        <dbReference type="ARBA" id="ARBA00022837"/>
    </source>
</evidence>
<organism evidence="12 13">
    <name type="scientific">Orbilia javanica</name>
    <dbReference type="NCBI Taxonomy" id="47235"/>
    <lineage>
        <taxon>Eukaryota</taxon>
        <taxon>Fungi</taxon>
        <taxon>Dikarya</taxon>
        <taxon>Ascomycota</taxon>
        <taxon>Pezizomycotina</taxon>
        <taxon>Orbiliomycetes</taxon>
        <taxon>Orbiliales</taxon>
        <taxon>Orbiliaceae</taxon>
        <taxon>Orbilia</taxon>
    </lineage>
</organism>
<dbReference type="InterPro" id="IPR036852">
    <property type="entry name" value="Peptidase_S8/S53_dom_sf"/>
</dbReference>
<dbReference type="GO" id="GO:0008240">
    <property type="term" value="F:tripeptidyl-peptidase activity"/>
    <property type="evidence" value="ECO:0007669"/>
    <property type="project" value="TreeGrafter"/>
</dbReference>
<dbReference type="Proteomes" id="UP001313282">
    <property type="component" value="Unassembled WGS sequence"/>
</dbReference>
<evidence type="ECO:0000256" key="1">
    <source>
        <dbReference type="ARBA" id="ARBA00004239"/>
    </source>
</evidence>
<gene>
    <name evidence="12" type="ORF">TWF718_001208</name>
</gene>
<dbReference type="GO" id="GO:0004252">
    <property type="term" value="F:serine-type endopeptidase activity"/>
    <property type="evidence" value="ECO:0007669"/>
    <property type="project" value="UniProtKB-UniRule"/>
</dbReference>
<sequence>MRFLLILLFGIFIPIAGANPVDSTYVVHEKRAVENHAWFKRSPAERSSFLPMRIGLKQRNLDKGHDLLMEISTPGSPKYGNHLSKAEVIEMFAPAAESEHIVIKWLEDSGFHPDRISISSNRQWVQFDALVSEIEPLLRTSYHIYEHGQSGRLNVACDMYHLPEHVQEHIDYITPGIKLFPPSGPLSPEREALRKRALQSKRNRENTLKQKLKRQQRPSPPGFGLAPIITNIFTNVSASSLSTSLSRLGCGGANVIAVTPRCIRQLYRISELPLSTRVNVTNKLGIFQALGQLYSRTDIATFNTLFTRIPLGQGNPELRSIDGGRGSTTSVFDRVGDESNLDIQASHHIIYPQGQALFSTDDAPTQTNYTYGGFFNNYLDGIDGSYCNFTAFGITGNSNNTNPPLDPPYPNPNNVGKPGAYPGPLDCGTQSPTYVTSISYGGPENTLGLPANYQLRQCAEFMKLALQGYTHVVASGDSGVATAGEDSVNPNGCLRPAGQDTGPGTIFNPDFPSNCPYILSVGSTEYVATGGSRQLERATRAFGSGGGFSNVHARPSYQNAAVANYFASTTLPFDSYNLSDPTQSLGSGGGRFNRGGRGYPDVAALGYNLLIITRGRPTLIGGTSASAPIWAAMLTRVNEERLRRNLSTVGFVHPALYQNANLFTDVIEGDNRGCNTTGFPTAPGWDPVTGLGSIILPNLFRIFNVTS</sequence>
<feature type="signal peptide" evidence="10">
    <location>
        <begin position="1"/>
        <end position="18"/>
    </location>
</feature>
<keyword evidence="7" id="KW-0865">Zymogen</keyword>
<dbReference type="SMART" id="SM00944">
    <property type="entry name" value="Pro-kuma_activ"/>
    <property type="match status" value="1"/>
</dbReference>
<keyword evidence="6 8" id="KW-0106">Calcium</keyword>
<comment type="caution">
    <text evidence="12">The sequence shown here is derived from an EMBL/GenBank/DDBJ whole genome shotgun (WGS) entry which is preliminary data.</text>
</comment>
<name>A0AAN8N0Y7_9PEZI</name>
<feature type="active site" description="Charge relay system" evidence="8">
    <location>
        <position position="342"/>
    </location>
</feature>
<comment type="subcellular location">
    <subcellularLocation>
        <location evidence="1">Secreted</location>
        <location evidence="1">Extracellular space</location>
    </subcellularLocation>
</comment>